<dbReference type="SUPFAM" id="SSF103473">
    <property type="entry name" value="MFS general substrate transporter"/>
    <property type="match status" value="1"/>
</dbReference>
<dbReference type="Proteomes" id="UP000516361">
    <property type="component" value="Chromosome"/>
</dbReference>
<feature type="transmembrane region" description="Helical" evidence="4">
    <location>
        <begin position="66"/>
        <end position="83"/>
    </location>
</feature>
<proteinExistence type="predicted"/>
<evidence type="ECO:0000313" key="7">
    <source>
        <dbReference type="Proteomes" id="UP000516361"/>
    </source>
</evidence>
<feature type="transmembrane region" description="Helical" evidence="4">
    <location>
        <begin position="224"/>
        <end position="245"/>
    </location>
</feature>
<feature type="transmembrane region" description="Helical" evidence="4">
    <location>
        <begin position="314"/>
        <end position="338"/>
    </location>
</feature>
<keyword evidence="7" id="KW-1185">Reference proteome</keyword>
<evidence type="ECO:0000256" key="3">
    <source>
        <dbReference type="ARBA" id="ARBA00023136"/>
    </source>
</evidence>
<name>A0A7G1GAE6_9BACT</name>
<evidence type="ECO:0000256" key="4">
    <source>
        <dbReference type="SAM" id="Phobius"/>
    </source>
</evidence>
<dbReference type="PANTHER" id="PTHR43129">
    <property type="entry name" value="FOSMIDOMYCIN RESISTANCE PROTEIN"/>
    <property type="match status" value="1"/>
</dbReference>
<gene>
    <name evidence="6" type="ORF">OSSY52_22280</name>
</gene>
<feature type="transmembrane region" description="Helical" evidence="4">
    <location>
        <begin position="281"/>
        <end position="302"/>
    </location>
</feature>
<feature type="transmembrane region" description="Helical" evidence="4">
    <location>
        <begin position="257"/>
        <end position="275"/>
    </location>
</feature>
<feature type="transmembrane region" description="Helical" evidence="4">
    <location>
        <begin position="123"/>
        <end position="145"/>
    </location>
</feature>
<keyword evidence="1 4" id="KW-0812">Transmembrane</keyword>
<dbReference type="PANTHER" id="PTHR43129:SF1">
    <property type="entry name" value="FOSMIDOMYCIN RESISTANCE PROTEIN"/>
    <property type="match status" value="1"/>
</dbReference>
<keyword evidence="3 4" id="KW-0472">Membrane</keyword>
<feature type="transmembrane region" description="Helical" evidence="4">
    <location>
        <begin position="89"/>
        <end position="111"/>
    </location>
</feature>
<feature type="domain" description="Major facilitator superfamily (MFS) profile" evidence="5">
    <location>
        <begin position="1"/>
        <end position="366"/>
    </location>
</feature>
<dbReference type="GO" id="GO:0022857">
    <property type="term" value="F:transmembrane transporter activity"/>
    <property type="evidence" value="ECO:0007669"/>
    <property type="project" value="InterPro"/>
</dbReference>
<evidence type="ECO:0000259" key="5">
    <source>
        <dbReference type="PROSITE" id="PS50850"/>
    </source>
</evidence>
<sequence>MTIYIAFTHFLADFLNSFFKPLGPYFIEKYGIDSRTFTSSIALIGAFSSIVQIFFGLYFDRKKRDGLYVVLLVFLEIIIISLTGFVNGFYLLIMMIFLMRLTNSAFHPIGASFAGRHNKGNHVALFSVFGALGAAVGPVVITLFMKNYEFSKVYIIAIISFMILLIPASKIWKYEKKEVSEKTIPKLKDTMVLLPVFLLVATRGFIMNIFHTFVPIFVNLKGSSMVMGGVILSIGLIAGMFTNYFGAYLREKSGIKVINLIGFLGMGVFGLLFYFSENDFLRILSFMSFDIFGFLTMSANLVEAQVLMPKNKSFASSIAMGFSWSIGGFIASGYSAIFGNNVPFVIFSVSIISIVVAFLFPILKYKK</sequence>
<keyword evidence="2 4" id="KW-1133">Transmembrane helix</keyword>
<dbReference type="KEGG" id="ocy:OSSY52_22280"/>
<dbReference type="InterPro" id="IPR011701">
    <property type="entry name" value="MFS"/>
</dbReference>
<dbReference type="InterPro" id="IPR036259">
    <property type="entry name" value="MFS_trans_sf"/>
</dbReference>
<protein>
    <submittedName>
        <fullName evidence="6">MFS transporter</fullName>
    </submittedName>
</protein>
<dbReference type="FunCoup" id="A0A7G1GAE6">
    <property type="interactions" value="1"/>
</dbReference>
<dbReference type="InterPro" id="IPR020846">
    <property type="entry name" value="MFS_dom"/>
</dbReference>
<accession>A0A7G1GAE6</accession>
<dbReference type="Pfam" id="PF07690">
    <property type="entry name" value="MFS_1"/>
    <property type="match status" value="1"/>
</dbReference>
<feature type="transmembrane region" description="Helical" evidence="4">
    <location>
        <begin position="37"/>
        <end position="59"/>
    </location>
</feature>
<dbReference type="InParanoid" id="A0A7G1GAE6"/>
<dbReference type="EMBL" id="AP018712">
    <property type="protein sequence ID" value="BBE32087.1"/>
    <property type="molecule type" value="Genomic_DNA"/>
</dbReference>
<dbReference type="GO" id="GO:0005886">
    <property type="term" value="C:plasma membrane"/>
    <property type="evidence" value="ECO:0007669"/>
    <property type="project" value="TreeGrafter"/>
</dbReference>
<organism evidence="6 7">
    <name type="scientific">Tepiditoga spiralis</name>
    <dbReference type="NCBI Taxonomy" id="2108365"/>
    <lineage>
        <taxon>Bacteria</taxon>
        <taxon>Thermotogati</taxon>
        <taxon>Thermotogota</taxon>
        <taxon>Thermotogae</taxon>
        <taxon>Petrotogales</taxon>
        <taxon>Petrotogaceae</taxon>
        <taxon>Tepiditoga</taxon>
    </lineage>
</organism>
<dbReference type="AlphaFoldDB" id="A0A7G1GAE6"/>
<dbReference type="PROSITE" id="PS50850">
    <property type="entry name" value="MFS"/>
    <property type="match status" value="1"/>
</dbReference>
<feature type="transmembrane region" description="Helical" evidence="4">
    <location>
        <begin position="344"/>
        <end position="363"/>
    </location>
</feature>
<evidence type="ECO:0000256" key="2">
    <source>
        <dbReference type="ARBA" id="ARBA00022989"/>
    </source>
</evidence>
<dbReference type="RefSeq" id="WP_190614942.1">
    <property type="nucleotide sequence ID" value="NZ_AP018712.1"/>
</dbReference>
<evidence type="ECO:0000313" key="6">
    <source>
        <dbReference type="EMBL" id="BBE32087.1"/>
    </source>
</evidence>
<feature type="transmembrane region" description="Helical" evidence="4">
    <location>
        <begin position="151"/>
        <end position="172"/>
    </location>
</feature>
<evidence type="ECO:0000256" key="1">
    <source>
        <dbReference type="ARBA" id="ARBA00022692"/>
    </source>
</evidence>
<reference evidence="6 7" key="1">
    <citation type="submission" date="2018-06" db="EMBL/GenBank/DDBJ databases">
        <title>Genome sequencing of Oceanotoga sp. sy52.</title>
        <authorList>
            <person name="Mori K."/>
        </authorList>
    </citation>
    <scope>NUCLEOTIDE SEQUENCE [LARGE SCALE GENOMIC DNA]</scope>
    <source>
        <strain evidence="7">sy52</strain>
    </source>
</reference>
<dbReference type="Gene3D" id="1.20.1250.20">
    <property type="entry name" value="MFS general substrate transporter like domains"/>
    <property type="match status" value="2"/>
</dbReference>
<feature type="transmembrane region" description="Helical" evidence="4">
    <location>
        <begin position="192"/>
        <end position="218"/>
    </location>
</feature>